<dbReference type="Pfam" id="PF00486">
    <property type="entry name" value="Trans_reg_C"/>
    <property type="match status" value="1"/>
</dbReference>
<keyword evidence="1 6" id="KW-0597">Phosphoprotein</keyword>
<dbReference type="GeneID" id="78124957"/>
<feature type="domain" description="OmpR/PhoB-type" evidence="9">
    <location>
        <begin position="128"/>
        <end position="227"/>
    </location>
</feature>
<dbReference type="GO" id="GO:0000156">
    <property type="term" value="F:phosphorelay response regulator activity"/>
    <property type="evidence" value="ECO:0007669"/>
    <property type="project" value="TreeGrafter"/>
</dbReference>
<proteinExistence type="predicted"/>
<dbReference type="STRING" id="576131.SAMN05444486_102908"/>
<name>A0A1H3L2C8_9RHOB</name>
<sequence length="227" mass="25692">MPTIVIVDDEGEILEPLEKMLLDESFSVRAFINPLRALEYLKLHPVDLVIFDIKMPELDGLSLLHRVRAYQPQIPAIFLSSKNDDADQLIGFSVGADDYVGKPFTKQLLIFRIKSVLRRYAPREQNSPKLISIGDLTIDRDRHLVTWKGVPVSVTVTECMILLSLGERPGVVKTRTQLMEACYQGNVFVSDRTIDSHVRNVRAKLKQVDEEANLIITVHGLGYKIII</sequence>
<dbReference type="EMBL" id="FNPR01000002">
    <property type="protein sequence ID" value="SDY58667.1"/>
    <property type="molecule type" value="Genomic_DNA"/>
</dbReference>
<dbReference type="InterPro" id="IPR016032">
    <property type="entry name" value="Sig_transdc_resp-reg_C-effctor"/>
</dbReference>
<evidence type="ECO:0000256" key="3">
    <source>
        <dbReference type="ARBA" id="ARBA00023015"/>
    </source>
</evidence>
<dbReference type="InterPro" id="IPR001789">
    <property type="entry name" value="Sig_transdc_resp-reg_receiver"/>
</dbReference>
<keyword evidence="11" id="KW-1185">Reference proteome</keyword>
<keyword evidence="2" id="KW-0902">Two-component regulatory system</keyword>
<reference evidence="10 11" key="1">
    <citation type="submission" date="2016-10" db="EMBL/GenBank/DDBJ databases">
        <authorList>
            <person name="de Groot N.N."/>
        </authorList>
    </citation>
    <scope>NUCLEOTIDE SEQUENCE [LARGE SCALE GENOMIC DNA]</scope>
    <source>
        <strain evidence="10 11">DSM 24677</strain>
    </source>
</reference>
<dbReference type="SMART" id="SM00448">
    <property type="entry name" value="REC"/>
    <property type="match status" value="1"/>
</dbReference>
<keyword evidence="5" id="KW-0804">Transcription</keyword>
<dbReference type="CDD" id="cd00383">
    <property type="entry name" value="trans_reg_C"/>
    <property type="match status" value="1"/>
</dbReference>
<dbReference type="InterPro" id="IPR001867">
    <property type="entry name" value="OmpR/PhoB-type_DNA-bd"/>
</dbReference>
<dbReference type="PANTHER" id="PTHR48111">
    <property type="entry name" value="REGULATOR OF RPOS"/>
    <property type="match status" value="1"/>
</dbReference>
<protein>
    <submittedName>
        <fullName evidence="10">Two-component system, OmpR family, response regulator ChvI</fullName>
    </submittedName>
</protein>
<dbReference type="Proteomes" id="UP000199026">
    <property type="component" value="Unassembled WGS sequence"/>
</dbReference>
<evidence type="ECO:0000256" key="6">
    <source>
        <dbReference type="PROSITE-ProRule" id="PRU00169"/>
    </source>
</evidence>
<dbReference type="PROSITE" id="PS51755">
    <property type="entry name" value="OMPR_PHOB"/>
    <property type="match status" value="1"/>
</dbReference>
<dbReference type="GO" id="GO:0005829">
    <property type="term" value="C:cytosol"/>
    <property type="evidence" value="ECO:0007669"/>
    <property type="project" value="TreeGrafter"/>
</dbReference>
<dbReference type="SUPFAM" id="SSF46894">
    <property type="entry name" value="C-terminal effector domain of the bipartite response regulators"/>
    <property type="match status" value="1"/>
</dbReference>
<dbReference type="PANTHER" id="PTHR48111:SF21">
    <property type="entry name" value="DNA-BINDING DUAL MASTER TRANSCRIPTIONAL REGULATOR RPAA"/>
    <property type="match status" value="1"/>
</dbReference>
<dbReference type="AlphaFoldDB" id="A0A1H3L2C8"/>
<evidence type="ECO:0000313" key="11">
    <source>
        <dbReference type="Proteomes" id="UP000199026"/>
    </source>
</evidence>
<dbReference type="SMART" id="SM00862">
    <property type="entry name" value="Trans_reg_C"/>
    <property type="match status" value="1"/>
</dbReference>
<dbReference type="RefSeq" id="WP_089891438.1">
    <property type="nucleotide sequence ID" value="NZ_FNPR01000002.1"/>
</dbReference>
<dbReference type="GO" id="GO:0000976">
    <property type="term" value="F:transcription cis-regulatory region binding"/>
    <property type="evidence" value="ECO:0007669"/>
    <property type="project" value="TreeGrafter"/>
</dbReference>
<feature type="modified residue" description="4-aspartylphosphate" evidence="6">
    <location>
        <position position="52"/>
    </location>
</feature>
<evidence type="ECO:0000256" key="5">
    <source>
        <dbReference type="ARBA" id="ARBA00023163"/>
    </source>
</evidence>
<dbReference type="InterPro" id="IPR039420">
    <property type="entry name" value="WalR-like"/>
</dbReference>
<dbReference type="GO" id="GO:0006355">
    <property type="term" value="P:regulation of DNA-templated transcription"/>
    <property type="evidence" value="ECO:0007669"/>
    <property type="project" value="InterPro"/>
</dbReference>
<evidence type="ECO:0000256" key="4">
    <source>
        <dbReference type="ARBA" id="ARBA00023125"/>
    </source>
</evidence>
<dbReference type="Gene3D" id="3.40.50.2300">
    <property type="match status" value="1"/>
</dbReference>
<dbReference type="CDD" id="cd17574">
    <property type="entry name" value="REC_OmpR"/>
    <property type="match status" value="1"/>
</dbReference>
<dbReference type="PROSITE" id="PS50110">
    <property type="entry name" value="RESPONSE_REGULATORY"/>
    <property type="match status" value="1"/>
</dbReference>
<dbReference type="GO" id="GO:0032993">
    <property type="term" value="C:protein-DNA complex"/>
    <property type="evidence" value="ECO:0007669"/>
    <property type="project" value="TreeGrafter"/>
</dbReference>
<gene>
    <name evidence="10" type="ORF">SAMN05444486_102908</name>
</gene>
<keyword evidence="3" id="KW-0805">Transcription regulation</keyword>
<dbReference type="Gene3D" id="1.10.10.10">
    <property type="entry name" value="Winged helix-like DNA-binding domain superfamily/Winged helix DNA-binding domain"/>
    <property type="match status" value="1"/>
</dbReference>
<keyword evidence="4 7" id="KW-0238">DNA-binding</keyword>
<dbReference type="SUPFAM" id="SSF52172">
    <property type="entry name" value="CheY-like"/>
    <property type="match status" value="1"/>
</dbReference>
<evidence type="ECO:0000256" key="1">
    <source>
        <dbReference type="ARBA" id="ARBA00022553"/>
    </source>
</evidence>
<organism evidence="10 11">
    <name type="scientific">Lentibacter algarum</name>
    <dbReference type="NCBI Taxonomy" id="576131"/>
    <lineage>
        <taxon>Bacteria</taxon>
        <taxon>Pseudomonadati</taxon>
        <taxon>Pseudomonadota</taxon>
        <taxon>Alphaproteobacteria</taxon>
        <taxon>Rhodobacterales</taxon>
        <taxon>Roseobacteraceae</taxon>
        <taxon>Lentibacter</taxon>
    </lineage>
</organism>
<evidence type="ECO:0000256" key="2">
    <source>
        <dbReference type="ARBA" id="ARBA00023012"/>
    </source>
</evidence>
<dbReference type="InterPro" id="IPR011006">
    <property type="entry name" value="CheY-like_superfamily"/>
</dbReference>
<accession>A0A1H3L2C8</accession>
<evidence type="ECO:0000259" key="8">
    <source>
        <dbReference type="PROSITE" id="PS50110"/>
    </source>
</evidence>
<dbReference type="OrthoDB" id="9802426at2"/>
<dbReference type="Pfam" id="PF00072">
    <property type="entry name" value="Response_reg"/>
    <property type="match status" value="1"/>
</dbReference>
<evidence type="ECO:0000256" key="7">
    <source>
        <dbReference type="PROSITE-ProRule" id="PRU01091"/>
    </source>
</evidence>
<evidence type="ECO:0000259" key="9">
    <source>
        <dbReference type="PROSITE" id="PS51755"/>
    </source>
</evidence>
<feature type="domain" description="Response regulatory" evidence="8">
    <location>
        <begin position="3"/>
        <end position="117"/>
    </location>
</feature>
<dbReference type="InterPro" id="IPR036388">
    <property type="entry name" value="WH-like_DNA-bd_sf"/>
</dbReference>
<feature type="DNA-binding region" description="OmpR/PhoB-type" evidence="7">
    <location>
        <begin position="128"/>
        <end position="227"/>
    </location>
</feature>
<evidence type="ECO:0000313" key="10">
    <source>
        <dbReference type="EMBL" id="SDY58667.1"/>
    </source>
</evidence>